<evidence type="ECO:0000313" key="2">
    <source>
        <dbReference type="EMBL" id="BDU71579.1"/>
    </source>
</evidence>
<gene>
    <name evidence="2" type="ORF">METEAL_07530</name>
</gene>
<dbReference type="PIRSF" id="PIRSF009264">
    <property type="entry name" value="TagBP_ald_AgaZ"/>
    <property type="match status" value="1"/>
</dbReference>
<dbReference type="GO" id="GO:0005975">
    <property type="term" value="P:carbohydrate metabolic process"/>
    <property type="evidence" value="ECO:0007669"/>
    <property type="project" value="InterPro"/>
</dbReference>
<dbReference type="InterPro" id="IPR050303">
    <property type="entry name" value="GatZ_KbaZ_carbometab"/>
</dbReference>
<dbReference type="RefSeq" id="WP_316414468.1">
    <property type="nucleotide sequence ID" value="NZ_AP027080.1"/>
</dbReference>
<protein>
    <submittedName>
        <fullName evidence="2">D-tagatose-bisphosphate aldolase, class II, non-catalytic subunit</fullName>
    </submittedName>
</protein>
<dbReference type="InterPro" id="IPR012062">
    <property type="entry name" value="GatZ/KbaZ-like"/>
</dbReference>
<dbReference type="PANTHER" id="PTHR32502:SF2">
    <property type="entry name" value="D-TAGATOSE-1,6-BISPHOSPHATE ALDOLASE SUBUNIT KBAZ"/>
    <property type="match status" value="1"/>
</dbReference>
<dbReference type="AlphaFoldDB" id="A0AA48GKS8"/>
<dbReference type="InterPro" id="IPR013785">
    <property type="entry name" value="Aldolase_TIM"/>
</dbReference>
<dbReference type="Pfam" id="PF08013">
    <property type="entry name" value="GatZ_KbaZ-like"/>
    <property type="match status" value="1"/>
</dbReference>
<evidence type="ECO:0000313" key="3">
    <source>
        <dbReference type="Proteomes" id="UP001238179"/>
    </source>
</evidence>
<evidence type="ECO:0000256" key="1">
    <source>
        <dbReference type="ARBA" id="ARBA00005007"/>
    </source>
</evidence>
<proteinExistence type="predicted"/>
<reference evidence="3" key="1">
    <citation type="journal article" date="2023" name="Int. J. Syst. Evol. Microbiol.">
        <title>Mesoterricola silvestris gen. nov., sp. nov., Mesoterricola sediminis sp. nov., Geothrix oryzae sp. nov., Geothrix edaphica sp. nov., Geothrix rubra sp. nov., and Geothrix limicola sp. nov., six novel members of Acidobacteriota isolated from soils.</title>
        <authorList>
            <person name="Itoh H."/>
            <person name="Sugisawa Y."/>
            <person name="Mise K."/>
            <person name="Xu Z."/>
            <person name="Kuniyasu M."/>
            <person name="Ushijima N."/>
            <person name="Kawano K."/>
            <person name="Kobayashi E."/>
            <person name="Shiratori Y."/>
            <person name="Masuda Y."/>
            <person name="Senoo K."/>
        </authorList>
    </citation>
    <scope>NUCLEOTIDE SEQUENCE [LARGE SCALE GENOMIC DNA]</scope>
    <source>
        <strain evidence="3">W79</strain>
    </source>
</reference>
<dbReference type="Gene3D" id="3.20.20.70">
    <property type="entry name" value="Aldolase class I"/>
    <property type="match status" value="1"/>
</dbReference>
<name>A0AA48GKS8_9BACT</name>
<dbReference type="EMBL" id="AP027080">
    <property type="protein sequence ID" value="BDU71579.1"/>
    <property type="molecule type" value="Genomic_DNA"/>
</dbReference>
<dbReference type="Gene3D" id="1.10.400.20">
    <property type="entry name" value="putative tagatose 6-phosphate kinase domain like"/>
    <property type="match status" value="1"/>
</dbReference>
<dbReference type="SUPFAM" id="SSF51569">
    <property type="entry name" value="Aldolase"/>
    <property type="match status" value="1"/>
</dbReference>
<dbReference type="GO" id="GO:0009401">
    <property type="term" value="P:phosphoenolpyruvate-dependent sugar phosphotransferase system"/>
    <property type="evidence" value="ECO:0007669"/>
    <property type="project" value="TreeGrafter"/>
</dbReference>
<comment type="pathway">
    <text evidence="1">Carbohydrate metabolism.</text>
</comment>
<organism evidence="2 3">
    <name type="scientific">Mesoterricola silvestris</name>
    <dbReference type="NCBI Taxonomy" id="2927979"/>
    <lineage>
        <taxon>Bacteria</taxon>
        <taxon>Pseudomonadati</taxon>
        <taxon>Acidobacteriota</taxon>
        <taxon>Holophagae</taxon>
        <taxon>Holophagales</taxon>
        <taxon>Holophagaceae</taxon>
        <taxon>Mesoterricola</taxon>
    </lineage>
</organism>
<keyword evidence="3" id="KW-1185">Reference proteome</keyword>
<dbReference type="PANTHER" id="PTHR32502">
    <property type="entry name" value="N-ACETYLGALACTOSAMINE PERMEASE II COMPONENT-RELATED"/>
    <property type="match status" value="1"/>
</dbReference>
<accession>A0AA48GKS8</accession>
<dbReference type="Proteomes" id="UP001238179">
    <property type="component" value="Chromosome"/>
</dbReference>
<sequence>MPDLLSLRRDRREGRVRGVYAVCSAHPMVLRAALDQGAADGAPVLIEATCNQVDQFGGYTGMTPAAFAAFVGDLARDTGFDPGRIILGGDHLGPNPWRAEPAEAALAKAGDLVEAYVAAGFQKIHLDASMACAGDPADLPGETVARRAAALCLRAEAAFARRGGGPAPVYVIGTEVPPPGGAQDGEPGVRPTSAGDVAETLDITRAAFGRLGLASAWDRVIALVVQPGVEFSQAEIHAYRREAAAPLVAAIASRAPWMYEAHSTDYQTPEALRQLVEDRFAILKVGPWLTYAFREALFSLEAIALELHGLDPARLRPRLAEVLEAVMLRNPIHWKNHYHGRESELAFARRFSLSDRSRYYWTDPEVVAEVERLFELTAGPLPLGLLSQYRPLAYEAVREGLLPPSGRAVAVHAVRRVLGHYAAACRAESQGSPC</sequence>
<dbReference type="GO" id="GO:0005886">
    <property type="term" value="C:plasma membrane"/>
    <property type="evidence" value="ECO:0007669"/>
    <property type="project" value="TreeGrafter"/>
</dbReference>
<dbReference type="KEGG" id="msil:METEAL_07530"/>